<evidence type="ECO:0000256" key="3">
    <source>
        <dbReference type="ARBA" id="ARBA00022801"/>
    </source>
</evidence>
<evidence type="ECO:0000256" key="1">
    <source>
        <dbReference type="ARBA" id="ARBA00004834"/>
    </source>
</evidence>
<dbReference type="RefSeq" id="WP_317122808.1">
    <property type="nucleotide sequence ID" value="NZ_JAWJBA010000004.1"/>
</dbReference>
<feature type="region of interest" description="Disordered" evidence="6">
    <location>
        <begin position="32"/>
        <end position="52"/>
    </location>
</feature>
<gene>
    <name evidence="7" type="ORF">RYX56_14830</name>
</gene>
<proteinExistence type="inferred from homology"/>
<dbReference type="PIRSF" id="PIRSF026534">
    <property type="entry name" value="Endo_alpha-L-arabinosidase"/>
    <property type="match status" value="1"/>
</dbReference>
<comment type="pathway">
    <text evidence="1 5">Glycan metabolism; L-arabinan degradation.</text>
</comment>
<dbReference type="InterPro" id="IPR006710">
    <property type="entry name" value="Glyco_hydro_43"/>
</dbReference>
<dbReference type="PANTHER" id="PTHR43301">
    <property type="entry name" value="ARABINAN ENDO-1,5-ALPHA-L-ARABINOSIDASE"/>
    <property type="match status" value="1"/>
</dbReference>
<dbReference type="Pfam" id="PF04616">
    <property type="entry name" value="Glyco_hydro_43"/>
    <property type="match status" value="1"/>
</dbReference>
<comment type="similarity">
    <text evidence="2 5">Belongs to the glycosyl hydrolase 43 family.</text>
</comment>
<accession>A0ABU3XEA5</accession>
<dbReference type="SUPFAM" id="SSF75005">
    <property type="entry name" value="Arabinanase/levansucrase/invertase"/>
    <property type="match status" value="1"/>
</dbReference>
<dbReference type="EC" id="3.2.1.99" evidence="5"/>
<dbReference type="InterPro" id="IPR016840">
    <property type="entry name" value="Glyco_hydro_43_endo_a_Ara-ase"/>
</dbReference>
<protein>
    <recommendedName>
        <fullName evidence="5">Endo-alpha-(1-&gt;5)-L-arabinanase</fullName>
        <ecNumber evidence="5">3.2.1.99</ecNumber>
    </recommendedName>
</protein>
<comment type="caution">
    <text evidence="7">The sequence shown here is derived from an EMBL/GenBank/DDBJ whole genome shotgun (WGS) entry which is preliminary data.</text>
</comment>
<dbReference type="InterPro" id="IPR050727">
    <property type="entry name" value="GH43_arabinanases"/>
</dbReference>
<dbReference type="Proteomes" id="UP001287282">
    <property type="component" value="Unassembled WGS sequence"/>
</dbReference>
<comment type="catalytic activity">
    <reaction evidence="5">
        <text>Endohydrolysis of (1-&gt;5)-alpha-arabinofuranosidic linkages in (1-&gt;5)-arabinans.</text>
        <dbReference type="EC" id="3.2.1.99"/>
    </reaction>
</comment>
<dbReference type="CDD" id="cd08998">
    <property type="entry name" value="GH43_Arb43a-like"/>
    <property type="match status" value="1"/>
</dbReference>
<evidence type="ECO:0000256" key="2">
    <source>
        <dbReference type="ARBA" id="ARBA00009865"/>
    </source>
</evidence>
<keyword evidence="4 5" id="KW-0326">Glycosidase</keyword>
<keyword evidence="8" id="KW-1185">Reference proteome</keyword>
<evidence type="ECO:0000256" key="4">
    <source>
        <dbReference type="ARBA" id="ARBA00023295"/>
    </source>
</evidence>
<evidence type="ECO:0000256" key="5">
    <source>
        <dbReference type="PIRNR" id="PIRNR026534"/>
    </source>
</evidence>
<dbReference type="Gene3D" id="2.115.10.20">
    <property type="entry name" value="Glycosyl hydrolase domain, family 43"/>
    <property type="match status" value="1"/>
</dbReference>
<organism evidence="7 8">
    <name type="scientific">Alkalihalophilus lindianensis</name>
    <dbReference type="NCBI Taxonomy" id="1630542"/>
    <lineage>
        <taxon>Bacteria</taxon>
        <taxon>Bacillati</taxon>
        <taxon>Bacillota</taxon>
        <taxon>Bacilli</taxon>
        <taxon>Bacillales</taxon>
        <taxon>Bacillaceae</taxon>
        <taxon>Alkalihalophilus</taxon>
    </lineage>
</organism>
<sequence>MNKQKWLIGSGLAAIFSVVLVFSLTSLSFANGENDDERNGHNGNGKGKPPEGVLQMYGETGEYIPGEVDDPVHDPAIVRDGNTYYVFSTGILRNPGDPGGIFIRKSEGTLEGPWESIGEITPPDWVYDYSPSHLWAPQVVKNGDRFYLYYAVSSFGSNNSAIGVASTKTPGDPDSWEDHGPVVTSQRGQENYNAIDPHVFKAEGKWWMVFGSHFSGIKLQQMDGMTDTVGEVYTLANRPGIAHNPVEAPTIIKKGKFYYLFTSWDRCCAGVDSTYKIAVGRSETVTGPYVDKDGVPLEEGGGTIILESGGNQIGPGGQDILQANGRDYLIHHYYDGDADGVIRMQIRTLEWEDNWPEAIR</sequence>
<evidence type="ECO:0000313" key="7">
    <source>
        <dbReference type="EMBL" id="MDV2685638.1"/>
    </source>
</evidence>
<dbReference type="EMBL" id="JAWJBA010000004">
    <property type="protein sequence ID" value="MDV2685638.1"/>
    <property type="molecule type" value="Genomic_DNA"/>
</dbReference>
<keyword evidence="3 5" id="KW-0378">Hydrolase</keyword>
<reference evidence="7 8" key="1">
    <citation type="submission" date="2023-10" db="EMBL/GenBank/DDBJ databases">
        <title>Screening of Alkalihalobacillus lindianensis BZ-TG-R113 and Its Alleviation of Salt Stress on Rapeseed Growth.</title>
        <authorList>
            <person name="Zhao B."/>
            <person name="Guo T."/>
        </authorList>
    </citation>
    <scope>NUCLEOTIDE SEQUENCE [LARGE SCALE GENOMIC DNA]</scope>
    <source>
        <strain evidence="7 8">BZ-TG-R113</strain>
    </source>
</reference>
<evidence type="ECO:0000256" key="6">
    <source>
        <dbReference type="SAM" id="MobiDB-lite"/>
    </source>
</evidence>
<dbReference type="PANTHER" id="PTHR43301:SF3">
    <property type="entry name" value="ARABINAN ENDO-1,5-ALPHA-L-ARABINOSIDASE A-RELATED"/>
    <property type="match status" value="1"/>
</dbReference>
<name>A0ABU3XEA5_9BACI</name>
<dbReference type="InterPro" id="IPR023296">
    <property type="entry name" value="Glyco_hydro_beta-prop_sf"/>
</dbReference>
<evidence type="ECO:0000313" key="8">
    <source>
        <dbReference type="Proteomes" id="UP001287282"/>
    </source>
</evidence>